<dbReference type="Proteomes" id="UP000051096">
    <property type="component" value="Unassembled WGS sequence"/>
</dbReference>
<organism evidence="1 2">
    <name type="scientific">candidate division WOR_3 bacterium SM23_60</name>
    <dbReference type="NCBI Taxonomy" id="1703780"/>
    <lineage>
        <taxon>Bacteria</taxon>
        <taxon>Bacteria division WOR-3</taxon>
    </lineage>
</organism>
<dbReference type="Gene3D" id="1.25.10.10">
    <property type="entry name" value="Leucine-rich Repeat Variant"/>
    <property type="match status" value="2"/>
</dbReference>
<dbReference type="EMBL" id="LJUO01000087">
    <property type="protein sequence ID" value="KPK70550.1"/>
    <property type="molecule type" value="Genomic_DNA"/>
</dbReference>
<protein>
    <recommendedName>
        <fullName evidence="3">HEAT repeat domain-containing protein</fullName>
    </recommendedName>
</protein>
<gene>
    <name evidence="1" type="ORF">AMJ87_08685</name>
</gene>
<dbReference type="AlphaFoldDB" id="A0A0S8GBW7"/>
<dbReference type="PROSITE" id="PS51257">
    <property type="entry name" value="PROKAR_LIPOPROTEIN"/>
    <property type="match status" value="1"/>
</dbReference>
<evidence type="ECO:0000313" key="1">
    <source>
        <dbReference type="EMBL" id="KPK70550.1"/>
    </source>
</evidence>
<sequence>MKKWFCVALLFTIACGVTTEQKAARILHQSLDDASPEIRILAARGLALTGDTTGAVVLRNLVQVDDVDACAATLTALRDVPGITCLPVYAQYTEHDSPLVRTAAYQLIAEIDDDACRAILVHGTHDDVAKVRRICYQGLEKYGATQTVSTGLRDIDPLTRITAAQVLGVLGAEGMADFIRNELSTESTDIMQHGLIALATIGDQSALPMIQELEGSGTWDVRLAALEALLIMGEPDDMHVLKQAIESDDPFVRARAAHLMSEYLLPDKVHLLEQAARDKYINVSLAALEALGRYRMKKHEKLFAELMDAGNAKVRIAAATAYMQVR</sequence>
<accession>A0A0S8GBW7</accession>
<comment type="caution">
    <text evidence="1">The sequence shown here is derived from an EMBL/GenBank/DDBJ whole genome shotgun (WGS) entry which is preliminary data.</text>
</comment>
<proteinExistence type="predicted"/>
<dbReference type="SUPFAM" id="SSF48371">
    <property type="entry name" value="ARM repeat"/>
    <property type="match status" value="2"/>
</dbReference>
<dbReference type="PANTHER" id="PTHR12697:SF5">
    <property type="entry name" value="DEOXYHYPUSINE HYDROXYLASE"/>
    <property type="match status" value="1"/>
</dbReference>
<dbReference type="InterPro" id="IPR011989">
    <property type="entry name" value="ARM-like"/>
</dbReference>
<dbReference type="Pfam" id="PF13646">
    <property type="entry name" value="HEAT_2"/>
    <property type="match status" value="1"/>
</dbReference>
<dbReference type="GO" id="GO:0016491">
    <property type="term" value="F:oxidoreductase activity"/>
    <property type="evidence" value="ECO:0007669"/>
    <property type="project" value="TreeGrafter"/>
</dbReference>
<reference evidence="1 2" key="1">
    <citation type="journal article" date="2015" name="Microbiome">
        <title>Genomic resolution of linkages in carbon, nitrogen, and sulfur cycling among widespread estuary sediment bacteria.</title>
        <authorList>
            <person name="Baker B.J."/>
            <person name="Lazar C.S."/>
            <person name="Teske A.P."/>
            <person name="Dick G.J."/>
        </authorList>
    </citation>
    <scope>NUCLEOTIDE SEQUENCE [LARGE SCALE GENOMIC DNA]</scope>
    <source>
        <strain evidence="1">SM23_60</strain>
    </source>
</reference>
<dbReference type="InterPro" id="IPR016024">
    <property type="entry name" value="ARM-type_fold"/>
</dbReference>
<name>A0A0S8GBW7_UNCW3</name>
<evidence type="ECO:0000313" key="2">
    <source>
        <dbReference type="Proteomes" id="UP000051096"/>
    </source>
</evidence>
<dbReference type="PANTHER" id="PTHR12697">
    <property type="entry name" value="PBS LYASE HEAT-LIKE PROTEIN"/>
    <property type="match status" value="1"/>
</dbReference>
<evidence type="ECO:0008006" key="3">
    <source>
        <dbReference type="Google" id="ProtNLM"/>
    </source>
</evidence>